<feature type="compositionally biased region" description="Basic and acidic residues" evidence="1">
    <location>
        <begin position="254"/>
        <end position="267"/>
    </location>
</feature>
<evidence type="ECO:0000313" key="2">
    <source>
        <dbReference type="EMBL" id="GIQ81683.1"/>
    </source>
</evidence>
<evidence type="ECO:0000256" key="1">
    <source>
        <dbReference type="SAM" id="MobiDB-lite"/>
    </source>
</evidence>
<dbReference type="EMBL" id="BDIP01000464">
    <property type="protein sequence ID" value="GIQ81683.1"/>
    <property type="molecule type" value="Genomic_DNA"/>
</dbReference>
<accession>A0A9K3CSQ3</accession>
<proteinExistence type="predicted"/>
<dbReference type="AlphaFoldDB" id="A0A9K3CSQ3"/>
<comment type="caution">
    <text evidence="2">The sequence shown here is derived from an EMBL/GenBank/DDBJ whole genome shotgun (WGS) entry which is preliminary data.</text>
</comment>
<evidence type="ECO:0000313" key="3">
    <source>
        <dbReference type="Proteomes" id="UP000265618"/>
    </source>
</evidence>
<sequence>MTLAKIQDLLHQLPSSLEELSHVLSALPTFHLYEAFLRVAEVERKKVLRSLKQAKKANDKKAVKKAEQSLTYLDHFPFESHKYISLFAKRETDEQKESRKAIMKEIKKSQATKDAIAVETIRTRLAAEMDAKIPRDADGNKIVKPKKEKAEKKAKKGKKSKGAAQDMPDREVDNSVTESVPFEALEGVQEVDTQAHAALLAMTHGSDSDSEGEDGEDSDESDIVDENDMNEASLDDDFFGDGEAEAEGEEAEVEEYKCHLRDHDAKQKFHKRKAREAREAERRERR</sequence>
<feature type="compositionally biased region" description="Basic and acidic residues" evidence="1">
    <location>
        <begin position="276"/>
        <end position="286"/>
    </location>
</feature>
<feature type="compositionally biased region" description="Basic residues" evidence="1">
    <location>
        <begin position="143"/>
        <end position="161"/>
    </location>
</feature>
<feature type="region of interest" description="Disordered" evidence="1">
    <location>
        <begin position="136"/>
        <end position="286"/>
    </location>
</feature>
<dbReference type="Proteomes" id="UP000265618">
    <property type="component" value="Unassembled WGS sequence"/>
</dbReference>
<reference evidence="2 3" key="1">
    <citation type="journal article" date="2018" name="PLoS ONE">
        <title>The draft genome of Kipferlia bialata reveals reductive genome evolution in fornicate parasites.</title>
        <authorList>
            <person name="Tanifuji G."/>
            <person name="Takabayashi S."/>
            <person name="Kume K."/>
            <person name="Takagi M."/>
            <person name="Nakayama T."/>
            <person name="Kamikawa R."/>
            <person name="Inagaki Y."/>
            <person name="Hashimoto T."/>
        </authorList>
    </citation>
    <scope>NUCLEOTIDE SEQUENCE [LARGE SCALE GENOMIC DNA]</scope>
    <source>
        <strain evidence="2">NY0173</strain>
    </source>
</reference>
<gene>
    <name evidence="2" type="ORF">KIPB_002681</name>
</gene>
<protein>
    <recommendedName>
        <fullName evidence="4">rRNA-processing protein EFG1</fullName>
    </recommendedName>
</protein>
<feature type="compositionally biased region" description="Acidic residues" evidence="1">
    <location>
        <begin position="208"/>
        <end position="253"/>
    </location>
</feature>
<organism evidence="2 3">
    <name type="scientific">Kipferlia bialata</name>
    <dbReference type="NCBI Taxonomy" id="797122"/>
    <lineage>
        <taxon>Eukaryota</taxon>
        <taxon>Metamonada</taxon>
        <taxon>Carpediemonas-like organisms</taxon>
        <taxon>Kipferlia</taxon>
    </lineage>
</organism>
<keyword evidence="3" id="KW-1185">Reference proteome</keyword>
<evidence type="ECO:0008006" key="4">
    <source>
        <dbReference type="Google" id="ProtNLM"/>
    </source>
</evidence>
<name>A0A9K3CSQ3_9EUKA</name>